<dbReference type="RefSeq" id="WP_311364207.1">
    <property type="nucleotide sequence ID" value="NZ_JAVRIC010000005.1"/>
</dbReference>
<name>A0ABU2WG25_9GAMM</name>
<dbReference type="InterPro" id="IPR030048">
    <property type="entry name" value="SurE"/>
</dbReference>
<evidence type="ECO:0000256" key="3">
    <source>
        <dbReference type="ARBA" id="ARBA00022723"/>
    </source>
</evidence>
<keyword evidence="7" id="KW-0732">Signal</keyword>
<comment type="cofactor">
    <cofactor evidence="5">
        <name>a divalent metal cation</name>
        <dbReference type="ChEBI" id="CHEBI:60240"/>
    </cofactor>
    <text evidence="5">Binds 1 divalent metal cation per subunit.</text>
</comment>
<evidence type="ECO:0000256" key="2">
    <source>
        <dbReference type="ARBA" id="ARBA00011062"/>
    </source>
</evidence>
<reference evidence="9 10" key="1">
    <citation type="submission" date="2023-09" db="EMBL/GenBank/DDBJ databases">
        <authorList>
            <person name="Rey-Velasco X."/>
        </authorList>
    </citation>
    <scope>NUCLEOTIDE SEQUENCE [LARGE SCALE GENOMIC DNA]</scope>
    <source>
        <strain evidence="9 10">W345</strain>
    </source>
</reference>
<evidence type="ECO:0000256" key="7">
    <source>
        <dbReference type="SAM" id="SignalP"/>
    </source>
</evidence>
<feature type="binding site" evidence="5">
    <location>
        <position position="71"/>
    </location>
    <ligand>
        <name>a divalent metal cation</name>
        <dbReference type="ChEBI" id="CHEBI:60240"/>
    </ligand>
</feature>
<dbReference type="EMBL" id="JAVRIC010000005">
    <property type="protein sequence ID" value="MDT0496815.1"/>
    <property type="molecule type" value="Genomic_DNA"/>
</dbReference>
<feature type="chain" id="PRO_5047454815" description="5'-nucleotidase SurE" evidence="7">
    <location>
        <begin position="26"/>
        <end position="298"/>
    </location>
</feature>
<evidence type="ECO:0000256" key="1">
    <source>
        <dbReference type="ARBA" id="ARBA00000815"/>
    </source>
</evidence>
<comment type="subcellular location">
    <subcellularLocation>
        <location evidence="5">Cytoplasm</location>
    </subcellularLocation>
</comment>
<protein>
    <recommendedName>
        <fullName evidence="5">5'-nucleotidase SurE</fullName>
        <ecNumber evidence="5">3.1.3.5</ecNumber>
    </recommendedName>
    <alternativeName>
        <fullName evidence="5">Nucleoside 5'-monophosphate phosphohydrolase</fullName>
    </alternativeName>
</protein>
<evidence type="ECO:0000313" key="10">
    <source>
        <dbReference type="Proteomes" id="UP001254608"/>
    </source>
</evidence>
<sequence length="298" mass="31644">MRTRYVPTISGLLLAGLLLSTGVRAADDGHWPHRVLITNDDGIDAAGIAALARAFAPIADTYVVAPVHNQSGTSNYARVMQTGRLNVTPREFEPGVRAWAVDGYPADCVIVGSLALMDDRPDLVISGINHGDNLGPDWIGSGTVGAARTAALGGVPTIAVSTVDDPAPETLSAASDWIVALARTELVRDMTPGRYLTVSIPAAPEVRGVRVTQRADLLSVPTFSRLPSDDSSTRQTWVVDGLRTRQTKIPADSDEILFKAGYIVVVPMQVDENDETSRRRLAADPGALPSWAARSGTD</sequence>
<proteinExistence type="inferred from homology"/>
<dbReference type="SUPFAM" id="SSF64167">
    <property type="entry name" value="SurE-like"/>
    <property type="match status" value="1"/>
</dbReference>
<evidence type="ECO:0000256" key="4">
    <source>
        <dbReference type="ARBA" id="ARBA00022801"/>
    </source>
</evidence>
<dbReference type="PANTHER" id="PTHR30457:SF0">
    <property type="entry name" value="PHOSPHATASE, PUTATIVE (AFU_ORTHOLOGUE AFUA_4G01070)-RELATED"/>
    <property type="match status" value="1"/>
</dbReference>
<keyword evidence="3 5" id="KW-0479">Metal-binding</keyword>
<accession>A0ABU2WG25</accession>
<comment type="caution">
    <text evidence="9">The sequence shown here is derived from an EMBL/GenBank/DDBJ whole genome shotgun (WGS) entry which is preliminary data.</text>
</comment>
<feature type="binding site" evidence="5">
    <location>
        <position position="41"/>
    </location>
    <ligand>
        <name>a divalent metal cation</name>
        <dbReference type="ChEBI" id="CHEBI:60240"/>
    </ligand>
</feature>
<comment type="catalytic activity">
    <reaction evidence="1 5">
        <text>a ribonucleoside 5'-phosphate + H2O = a ribonucleoside + phosphate</text>
        <dbReference type="Rhea" id="RHEA:12484"/>
        <dbReference type="ChEBI" id="CHEBI:15377"/>
        <dbReference type="ChEBI" id="CHEBI:18254"/>
        <dbReference type="ChEBI" id="CHEBI:43474"/>
        <dbReference type="ChEBI" id="CHEBI:58043"/>
        <dbReference type="EC" id="3.1.3.5"/>
    </reaction>
</comment>
<dbReference type="NCBIfam" id="TIGR00087">
    <property type="entry name" value="surE"/>
    <property type="match status" value="1"/>
</dbReference>
<keyword evidence="5" id="KW-0547">Nucleotide-binding</keyword>
<organism evidence="9 10">
    <name type="scientific">Banduia mediterranea</name>
    <dbReference type="NCBI Taxonomy" id="3075609"/>
    <lineage>
        <taxon>Bacteria</taxon>
        <taxon>Pseudomonadati</taxon>
        <taxon>Pseudomonadota</taxon>
        <taxon>Gammaproteobacteria</taxon>
        <taxon>Nevskiales</taxon>
        <taxon>Algiphilaceae</taxon>
        <taxon>Banduia</taxon>
    </lineage>
</organism>
<evidence type="ECO:0000256" key="5">
    <source>
        <dbReference type="HAMAP-Rule" id="MF_00060"/>
    </source>
</evidence>
<comment type="similarity">
    <text evidence="2 5">Belongs to the SurE nucleotidase family.</text>
</comment>
<feature type="domain" description="Survival protein SurE-like phosphatase/nucleotidase" evidence="8">
    <location>
        <begin position="35"/>
        <end position="214"/>
    </location>
</feature>
<keyword evidence="4 5" id="KW-0378">Hydrolase</keyword>
<gene>
    <name evidence="5 9" type="primary">surE</name>
    <name evidence="9" type="ORF">RM530_05480</name>
</gene>
<keyword evidence="5" id="KW-0963">Cytoplasm</keyword>
<feature type="region of interest" description="Disordered" evidence="6">
    <location>
        <begin position="276"/>
        <end position="298"/>
    </location>
</feature>
<dbReference type="GO" id="GO:0008254">
    <property type="term" value="F:3'-nucleotidase activity"/>
    <property type="evidence" value="ECO:0007669"/>
    <property type="project" value="UniProtKB-EC"/>
</dbReference>
<feature type="signal peptide" evidence="7">
    <location>
        <begin position="1"/>
        <end position="25"/>
    </location>
</feature>
<dbReference type="HAMAP" id="MF_00060">
    <property type="entry name" value="SurE"/>
    <property type="match status" value="1"/>
</dbReference>
<dbReference type="InterPro" id="IPR002828">
    <property type="entry name" value="SurE-like_Pase/nucleotidase"/>
</dbReference>
<evidence type="ECO:0000259" key="8">
    <source>
        <dbReference type="Pfam" id="PF01975"/>
    </source>
</evidence>
<dbReference type="Proteomes" id="UP001254608">
    <property type="component" value="Unassembled WGS sequence"/>
</dbReference>
<dbReference type="EC" id="3.1.3.5" evidence="5"/>
<evidence type="ECO:0000256" key="6">
    <source>
        <dbReference type="SAM" id="MobiDB-lite"/>
    </source>
</evidence>
<evidence type="ECO:0000313" key="9">
    <source>
        <dbReference type="EMBL" id="MDT0496815.1"/>
    </source>
</evidence>
<comment type="function">
    <text evidence="5">Nucleotidase that shows phosphatase activity on nucleoside 5'-monophosphates.</text>
</comment>
<dbReference type="GO" id="GO:0008253">
    <property type="term" value="F:5'-nucleotidase activity"/>
    <property type="evidence" value="ECO:0007669"/>
    <property type="project" value="UniProtKB-EC"/>
</dbReference>
<feature type="binding site" evidence="5">
    <location>
        <position position="129"/>
    </location>
    <ligand>
        <name>a divalent metal cation</name>
        <dbReference type="ChEBI" id="CHEBI:60240"/>
    </ligand>
</feature>
<dbReference type="Gene3D" id="3.40.1210.10">
    <property type="entry name" value="Survival protein SurE-like phosphatase/nucleotidase"/>
    <property type="match status" value="1"/>
</dbReference>
<dbReference type="PANTHER" id="PTHR30457">
    <property type="entry name" value="5'-NUCLEOTIDASE SURE"/>
    <property type="match status" value="1"/>
</dbReference>
<dbReference type="Pfam" id="PF01975">
    <property type="entry name" value="SurE"/>
    <property type="match status" value="1"/>
</dbReference>
<keyword evidence="10" id="KW-1185">Reference proteome</keyword>
<dbReference type="InterPro" id="IPR036523">
    <property type="entry name" value="SurE-like_sf"/>
</dbReference>
<feature type="binding site" evidence="5">
    <location>
        <position position="40"/>
    </location>
    <ligand>
        <name>a divalent metal cation</name>
        <dbReference type="ChEBI" id="CHEBI:60240"/>
    </ligand>
</feature>